<dbReference type="Proteomes" id="UP000036426">
    <property type="component" value="Unassembled WGS sequence"/>
</dbReference>
<protein>
    <recommendedName>
        <fullName evidence="3">DUF4124 domain-containing protein</fullName>
    </recommendedName>
</protein>
<dbReference type="OrthoDB" id="7062774at2"/>
<feature type="region of interest" description="Disordered" evidence="1">
    <location>
        <begin position="52"/>
        <end position="78"/>
    </location>
</feature>
<sequence length="189" mass="20533">MKIRTLTLLIGLVIGMSGMAVADTIYTWEDENGVIHFTDQPSPEAKVLDIKPPKRQSAPAPAANDTAGDATTAAHADDEDEANLPAAAVTLLSPSHQQTLRDNSGNIQVTANSSRKLKKGHTVRLLLDGKVEGRAQTQLQWQLTNINRGTHTLQVELLKYGKVIASSDKITVYLHRAGVNQKRTTPQPR</sequence>
<evidence type="ECO:0000256" key="2">
    <source>
        <dbReference type="SAM" id="SignalP"/>
    </source>
</evidence>
<dbReference type="Pfam" id="PF13511">
    <property type="entry name" value="DUF4124"/>
    <property type="match status" value="1"/>
</dbReference>
<evidence type="ECO:0000313" key="5">
    <source>
        <dbReference type="Proteomes" id="UP000036426"/>
    </source>
</evidence>
<keyword evidence="2" id="KW-0732">Signal</keyword>
<organism evidence="4 5">
    <name type="scientific">Photobacterium aphoticum</name>
    <dbReference type="NCBI Taxonomy" id="754436"/>
    <lineage>
        <taxon>Bacteria</taxon>
        <taxon>Pseudomonadati</taxon>
        <taxon>Pseudomonadota</taxon>
        <taxon>Gammaproteobacteria</taxon>
        <taxon>Vibrionales</taxon>
        <taxon>Vibrionaceae</taxon>
        <taxon>Photobacterium</taxon>
    </lineage>
</organism>
<dbReference type="AlphaFoldDB" id="A0A0J1JHB7"/>
<dbReference type="InterPro" id="IPR025392">
    <property type="entry name" value="DUF4124"/>
</dbReference>
<feature type="domain" description="DUF4124" evidence="3">
    <location>
        <begin position="17"/>
        <end position="63"/>
    </location>
</feature>
<name>A0A0J1JHB7_9GAMM</name>
<keyword evidence="5" id="KW-1185">Reference proteome</keyword>
<reference evidence="4 5" key="1">
    <citation type="submission" date="2015-05" db="EMBL/GenBank/DDBJ databases">
        <title>Photobacterium galathea sp. nov.</title>
        <authorList>
            <person name="Machado H."/>
            <person name="Gram L."/>
        </authorList>
    </citation>
    <scope>NUCLEOTIDE SEQUENCE [LARGE SCALE GENOMIC DNA]</scope>
    <source>
        <strain evidence="4 5">DSM 25995</strain>
    </source>
</reference>
<feature type="chain" id="PRO_5005253571" description="DUF4124 domain-containing protein" evidence="2">
    <location>
        <begin position="23"/>
        <end position="189"/>
    </location>
</feature>
<comment type="caution">
    <text evidence="4">The sequence shown here is derived from an EMBL/GenBank/DDBJ whole genome shotgun (WGS) entry which is preliminary data.</text>
</comment>
<dbReference type="EMBL" id="LDOV01000015">
    <property type="protein sequence ID" value="KLV01327.1"/>
    <property type="molecule type" value="Genomic_DNA"/>
</dbReference>
<proteinExistence type="predicted"/>
<dbReference type="RefSeq" id="WP_047873878.1">
    <property type="nucleotide sequence ID" value="NZ_BMYC01000021.1"/>
</dbReference>
<gene>
    <name evidence="4" type="ORF">ABT58_08015</name>
</gene>
<dbReference type="InterPro" id="IPR013783">
    <property type="entry name" value="Ig-like_fold"/>
</dbReference>
<evidence type="ECO:0000259" key="3">
    <source>
        <dbReference type="Pfam" id="PF13511"/>
    </source>
</evidence>
<feature type="compositionally biased region" description="Low complexity" evidence="1">
    <location>
        <begin position="58"/>
        <end position="74"/>
    </location>
</feature>
<evidence type="ECO:0000313" key="4">
    <source>
        <dbReference type="EMBL" id="KLV01327.1"/>
    </source>
</evidence>
<evidence type="ECO:0000256" key="1">
    <source>
        <dbReference type="SAM" id="MobiDB-lite"/>
    </source>
</evidence>
<accession>A0A0J1JHB7</accession>
<feature type="signal peptide" evidence="2">
    <location>
        <begin position="1"/>
        <end position="22"/>
    </location>
</feature>
<dbReference type="PATRIC" id="fig|754436.4.peg.1695"/>
<dbReference type="Gene3D" id="2.60.40.10">
    <property type="entry name" value="Immunoglobulins"/>
    <property type="match status" value="1"/>
</dbReference>